<dbReference type="PANTHER" id="PTHR46796">
    <property type="entry name" value="HTH-TYPE TRANSCRIPTIONAL ACTIVATOR RHAS-RELATED"/>
    <property type="match status" value="1"/>
</dbReference>
<feature type="domain" description="HTH araC/xylS-type" evidence="4">
    <location>
        <begin position="234"/>
        <end position="335"/>
    </location>
</feature>
<evidence type="ECO:0000313" key="6">
    <source>
        <dbReference type="Proteomes" id="UP000323708"/>
    </source>
</evidence>
<name>A0A5B0WR62_9GAMM</name>
<dbReference type="GO" id="GO:0043565">
    <property type="term" value="F:sequence-specific DNA binding"/>
    <property type="evidence" value="ECO:0007669"/>
    <property type="project" value="InterPro"/>
</dbReference>
<dbReference type="AlphaFoldDB" id="A0A5B0WR62"/>
<evidence type="ECO:0000256" key="1">
    <source>
        <dbReference type="ARBA" id="ARBA00023015"/>
    </source>
</evidence>
<comment type="caution">
    <text evidence="5">The sequence shown here is derived from an EMBL/GenBank/DDBJ whole genome shotgun (WGS) entry which is preliminary data.</text>
</comment>
<keyword evidence="1" id="KW-0805">Transcription regulation</keyword>
<evidence type="ECO:0000259" key="4">
    <source>
        <dbReference type="PROSITE" id="PS01124"/>
    </source>
</evidence>
<dbReference type="SUPFAM" id="SSF46689">
    <property type="entry name" value="Homeodomain-like"/>
    <property type="match status" value="1"/>
</dbReference>
<proteinExistence type="predicted"/>
<keyword evidence="2" id="KW-0238">DNA-binding</keyword>
<evidence type="ECO:0000256" key="3">
    <source>
        <dbReference type="ARBA" id="ARBA00023163"/>
    </source>
</evidence>
<dbReference type="Proteomes" id="UP000323708">
    <property type="component" value="Unassembled WGS sequence"/>
</dbReference>
<evidence type="ECO:0000256" key="2">
    <source>
        <dbReference type="ARBA" id="ARBA00023125"/>
    </source>
</evidence>
<dbReference type="Gene3D" id="1.10.10.60">
    <property type="entry name" value="Homeodomain-like"/>
    <property type="match status" value="1"/>
</dbReference>
<dbReference type="GO" id="GO:0003700">
    <property type="term" value="F:DNA-binding transcription factor activity"/>
    <property type="evidence" value="ECO:0007669"/>
    <property type="project" value="InterPro"/>
</dbReference>
<reference evidence="5 6" key="1">
    <citation type="submission" date="2019-09" db="EMBL/GenBank/DDBJ databases">
        <authorList>
            <person name="Chen X.-Y."/>
        </authorList>
    </citation>
    <scope>NUCLEOTIDE SEQUENCE [LARGE SCALE GENOMIC DNA]</scope>
    <source>
        <strain evidence="5 6">NY5</strain>
    </source>
</reference>
<dbReference type="InterPro" id="IPR018060">
    <property type="entry name" value="HTH_AraC"/>
</dbReference>
<gene>
    <name evidence="5" type="ORF">F0M18_14605</name>
</gene>
<dbReference type="InterPro" id="IPR009057">
    <property type="entry name" value="Homeodomain-like_sf"/>
</dbReference>
<dbReference type="EMBL" id="VTUX01000007">
    <property type="protein sequence ID" value="KAA1189584.1"/>
    <property type="molecule type" value="Genomic_DNA"/>
</dbReference>
<protein>
    <submittedName>
        <fullName evidence="5">AraC family transcriptional regulator</fullName>
    </submittedName>
</protein>
<dbReference type="PROSITE" id="PS01124">
    <property type="entry name" value="HTH_ARAC_FAMILY_2"/>
    <property type="match status" value="1"/>
</dbReference>
<accession>A0A5B0WR62</accession>
<dbReference type="InterPro" id="IPR050204">
    <property type="entry name" value="AraC_XylS_family_regulators"/>
</dbReference>
<sequence>MRCRYQYCAKKVFSLGESATNGCLIRAEFRLFEELAAQAVGWELDFCQFSRATAPFFLEQVAGSSVVISRAVLPARFYQRGAVAPGYRTVSLLATGVGPQSWRWCGESVTPHSLLVMPLAGDFESVSSAGLDTLHLTLPIALLSDVAERHFDQPLHRLMPDERGFCANGGAPLLRLRQLLAQYAPGQVATQRASYPPFAALVEREMAYLVLACLQASQVREPVVPRGKRWLVLDRAVREITAAQGSSMSVAQLASVAGASRRTLENAFRDVLGVSPATYIKALKLHRLNRALLHSDASLIGVAELGRLHGFRHLGQLAADYRVAFGELPSATLQRQPE</sequence>
<organism evidence="5 6">
    <name type="scientific">Pseudohalioglobus sediminis</name>
    <dbReference type="NCBI Taxonomy" id="2606449"/>
    <lineage>
        <taxon>Bacteria</taxon>
        <taxon>Pseudomonadati</taxon>
        <taxon>Pseudomonadota</taxon>
        <taxon>Gammaproteobacteria</taxon>
        <taxon>Cellvibrionales</taxon>
        <taxon>Halieaceae</taxon>
        <taxon>Pseudohalioglobus</taxon>
    </lineage>
</organism>
<keyword evidence="6" id="KW-1185">Reference proteome</keyword>
<evidence type="ECO:0000313" key="5">
    <source>
        <dbReference type="EMBL" id="KAA1189584.1"/>
    </source>
</evidence>
<dbReference type="SMART" id="SM00342">
    <property type="entry name" value="HTH_ARAC"/>
    <property type="match status" value="1"/>
</dbReference>
<keyword evidence="3" id="KW-0804">Transcription</keyword>
<dbReference type="Pfam" id="PF12833">
    <property type="entry name" value="HTH_18"/>
    <property type="match status" value="1"/>
</dbReference>